<feature type="non-terminal residue" evidence="6">
    <location>
        <position position="1"/>
    </location>
</feature>
<feature type="transmembrane region" description="Helical" evidence="5">
    <location>
        <begin position="12"/>
        <end position="32"/>
    </location>
</feature>
<evidence type="ECO:0000313" key="7">
    <source>
        <dbReference type="Proteomes" id="UP000278143"/>
    </source>
</evidence>
<feature type="transmembrane region" description="Helical" evidence="5">
    <location>
        <begin position="245"/>
        <end position="270"/>
    </location>
</feature>
<proteinExistence type="predicted"/>
<organism evidence="6 7">
    <name type="scientific">Syncephalis pseudoplumigaleata</name>
    <dbReference type="NCBI Taxonomy" id="1712513"/>
    <lineage>
        <taxon>Eukaryota</taxon>
        <taxon>Fungi</taxon>
        <taxon>Fungi incertae sedis</taxon>
        <taxon>Zoopagomycota</taxon>
        <taxon>Zoopagomycotina</taxon>
        <taxon>Zoopagomycetes</taxon>
        <taxon>Zoopagales</taxon>
        <taxon>Piptocephalidaceae</taxon>
        <taxon>Syncephalis</taxon>
    </lineage>
</organism>
<comment type="subcellular location">
    <subcellularLocation>
        <location evidence="1">Membrane</location>
        <topology evidence="1">Multi-pass membrane protein</topology>
    </subcellularLocation>
</comment>
<feature type="transmembrane region" description="Helical" evidence="5">
    <location>
        <begin position="213"/>
        <end position="233"/>
    </location>
</feature>
<feature type="transmembrane region" description="Helical" evidence="5">
    <location>
        <begin position="369"/>
        <end position="390"/>
    </location>
</feature>
<dbReference type="InterPro" id="IPR002293">
    <property type="entry name" value="AA/rel_permease1"/>
</dbReference>
<dbReference type="EMBL" id="KZ989753">
    <property type="protein sequence ID" value="RKP25423.1"/>
    <property type="molecule type" value="Genomic_DNA"/>
</dbReference>
<feature type="non-terminal residue" evidence="6">
    <location>
        <position position="425"/>
    </location>
</feature>
<keyword evidence="4 5" id="KW-0472">Membrane</keyword>
<feature type="transmembrane region" description="Helical" evidence="5">
    <location>
        <begin position="96"/>
        <end position="122"/>
    </location>
</feature>
<gene>
    <name evidence="6" type="ORF">SYNPS1DRAFT_5699</name>
</gene>
<protein>
    <submittedName>
        <fullName evidence="6">Amino acid/polyamine transporter I</fullName>
    </submittedName>
</protein>
<reference evidence="7" key="1">
    <citation type="journal article" date="2018" name="Nat. Microbiol.">
        <title>Leveraging single-cell genomics to expand the fungal tree of life.</title>
        <authorList>
            <person name="Ahrendt S.R."/>
            <person name="Quandt C.A."/>
            <person name="Ciobanu D."/>
            <person name="Clum A."/>
            <person name="Salamov A."/>
            <person name="Andreopoulos B."/>
            <person name="Cheng J.F."/>
            <person name="Woyke T."/>
            <person name="Pelin A."/>
            <person name="Henrissat B."/>
            <person name="Reynolds N.K."/>
            <person name="Benny G.L."/>
            <person name="Smith M.E."/>
            <person name="James T.Y."/>
            <person name="Grigoriev I.V."/>
        </authorList>
    </citation>
    <scope>NUCLEOTIDE SEQUENCE [LARGE SCALE GENOMIC DNA]</scope>
    <source>
        <strain evidence="7">Benny S71-1</strain>
    </source>
</reference>
<dbReference type="PANTHER" id="PTHR11785">
    <property type="entry name" value="AMINO ACID TRANSPORTER"/>
    <property type="match status" value="1"/>
</dbReference>
<dbReference type="AlphaFoldDB" id="A0A4P9YZ32"/>
<sequence>EADAAAAERHMGLFSAVTLIVGQIIGSGIFASPGPVLVETGSPGMSLIVWLVAGLVSMMGAYCYAGKWHRLGTMIPASGGEYQYWLQAFGPLAGHIYSWLMVVFCNSIAIAAIAQVFSLYACSLVRGFGTVAVAEPLTTTDWTVKLVAVATIMLVVLLNCLQRGSGNVVQNVFTTAKLGAIALIVLIGLYWLATGSIDNFRHPFEGTSRNPAQYGTAFYFALFSCTGWNNLNYAAGELKNPRRNLPLAITISLILVIACYVLANVAYFAVLPLDLIRESNTIAMEFGMTTIGPVGKFFMAVMVAMSAFGAVNGGTIVGSRVAVASAGGQSVFPPCLAHIHSKRGTPVRALFFVGGITAFWAVVGDFARLVDTLMCLIWMCYFVTIVGLLRMRIIYPDAPRPFRVWTPLAVVFCIIAGSLTIVPLL</sequence>
<evidence type="ECO:0000256" key="5">
    <source>
        <dbReference type="SAM" id="Phobius"/>
    </source>
</evidence>
<keyword evidence="3 5" id="KW-1133">Transmembrane helix</keyword>
<dbReference type="GO" id="GO:0015179">
    <property type="term" value="F:L-amino acid transmembrane transporter activity"/>
    <property type="evidence" value="ECO:0007669"/>
    <property type="project" value="TreeGrafter"/>
</dbReference>
<dbReference type="PIRSF" id="PIRSF006060">
    <property type="entry name" value="AA_transporter"/>
    <property type="match status" value="1"/>
</dbReference>
<feature type="transmembrane region" description="Helical" evidence="5">
    <location>
        <begin position="44"/>
        <end position="65"/>
    </location>
</feature>
<dbReference type="Proteomes" id="UP000278143">
    <property type="component" value="Unassembled WGS sequence"/>
</dbReference>
<evidence type="ECO:0000256" key="4">
    <source>
        <dbReference type="ARBA" id="ARBA00023136"/>
    </source>
</evidence>
<evidence type="ECO:0000256" key="1">
    <source>
        <dbReference type="ARBA" id="ARBA00004141"/>
    </source>
</evidence>
<dbReference type="PANTHER" id="PTHR11785:SF512">
    <property type="entry name" value="SOBREMESA, ISOFORM B"/>
    <property type="match status" value="1"/>
</dbReference>
<keyword evidence="7" id="KW-1185">Reference proteome</keyword>
<evidence type="ECO:0000313" key="6">
    <source>
        <dbReference type="EMBL" id="RKP25423.1"/>
    </source>
</evidence>
<accession>A0A4P9YZ32</accession>
<feature type="transmembrane region" description="Helical" evidence="5">
    <location>
        <begin position="290"/>
        <end position="311"/>
    </location>
</feature>
<feature type="transmembrane region" description="Helical" evidence="5">
    <location>
        <begin position="142"/>
        <end position="161"/>
    </location>
</feature>
<name>A0A4P9YZ32_9FUNG</name>
<feature type="transmembrane region" description="Helical" evidence="5">
    <location>
        <begin position="173"/>
        <end position="193"/>
    </location>
</feature>
<evidence type="ECO:0000256" key="3">
    <source>
        <dbReference type="ARBA" id="ARBA00022989"/>
    </source>
</evidence>
<feature type="transmembrane region" description="Helical" evidence="5">
    <location>
        <begin position="347"/>
        <end position="363"/>
    </location>
</feature>
<feature type="transmembrane region" description="Helical" evidence="5">
    <location>
        <begin position="402"/>
        <end position="422"/>
    </location>
</feature>
<dbReference type="InterPro" id="IPR050598">
    <property type="entry name" value="AminoAcid_Transporter"/>
</dbReference>
<dbReference type="Pfam" id="PF13520">
    <property type="entry name" value="AA_permease_2"/>
    <property type="match status" value="1"/>
</dbReference>
<keyword evidence="2 5" id="KW-0812">Transmembrane</keyword>
<dbReference type="OrthoDB" id="5982228at2759"/>
<dbReference type="Gene3D" id="1.20.1740.10">
    <property type="entry name" value="Amino acid/polyamine transporter I"/>
    <property type="match status" value="1"/>
</dbReference>
<dbReference type="GO" id="GO:0016020">
    <property type="term" value="C:membrane"/>
    <property type="evidence" value="ECO:0007669"/>
    <property type="project" value="UniProtKB-SubCell"/>
</dbReference>
<evidence type="ECO:0000256" key="2">
    <source>
        <dbReference type="ARBA" id="ARBA00022692"/>
    </source>
</evidence>